<keyword evidence="2" id="KW-1185">Reference proteome</keyword>
<dbReference type="AlphaFoldDB" id="A0A6A0BC78"/>
<dbReference type="Proteomes" id="UP000480303">
    <property type="component" value="Unassembled WGS sequence"/>
</dbReference>
<gene>
    <name evidence="1" type="ORF">Hs30E_15130</name>
</gene>
<reference evidence="1 2" key="1">
    <citation type="submission" date="2020-02" db="EMBL/GenBank/DDBJ databases">
        <title>Draft genome sequence of Lactococcus sp. Hs30E4-3.</title>
        <authorList>
            <person name="Noda S."/>
            <person name="Yuki M."/>
            <person name="Ohkuma M."/>
        </authorList>
    </citation>
    <scope>NUCLEOTIDE SEQUENCE [LARGE SCALE GENOMIC DNA]</scope>
    <source>
        <strain evidence="1 2">Hs30E4-3</strain>
    </source>
</reference>
<name>A0A6A0BC78_9LACT</name>
<accession>A0A6A0BC78</accession>
<proteinExistence type="predicted"/>
<sequence>MTIAEFAEGFIVHDYSITNFFIFGRSLLFARNAIDGVFATLSHGVYPYQSWGINRQEDAALTIDFG</sequence>
<evidence type="ECO:0000313" key="2">
    <source>
        <dbReference type="Proteomes" id="UP000480303"/>
    </source>
</evidence>
<protein>
    <submittedName>
        <fullName evidence="1">Uncharacterized protein</fullName>
    </submittedName>
</protein>
<organism evidence="1 2">
    <name type="scientific">Pseudolactococcus hodotermopsidis</name>
    <dbReference type="NCBI Taxonomy" id="2709157"/>
    <lineage>
        <taxon>Bacteria</taxon>
        <taxon>Bacillati</taxon>
        <taxon>Bacillota</taxon>
        <taxon>Bacilli</taxon>
        <taxon>Lactobacillales</taxon>
        <taxon>Streptococcaceae</taxon>
        <taxon>Pseudolactococcus</taxon>
    </lineage>
</organism>
<dbReference type="EMBL" id="BLLI01000049">
    <property type="protein sequence ID" value="GFH42962.1"/>
    <property type="molecule type" value="Genomic_DNA"/>
</dbReference>
<comment type="caution">
    <text evidence="1">The sequence shown here is derived from an EMBL/GenBank/DDBJ whole genome shotgun (WGS) entry which is preliminary data.</text>
</comment>
<evidence type="ECO:0000313" key="1">
    <source>
        <dbReference type="EMBL" id="GFH42962.1"/>
    </source>
</evidence>